<evidence type="ECO:0000256" key="9">
    <source>
        <dbReference type="ARBA" id="ARBA00022723"/>
    </source>
</evidence>
<evidence type="ECO:0000256" key="7">
    <source>
        <dbReference type="ARBA" id="ARBA00018635"/>
    </source>
</evidence>
<dbReference type="KEGG" id="aaut:ACETAC_02220"/>
<reference evidence="16" key="1">
    <citation type="submission" date="2020-08" db="EMBL/GenBank/DDBJ databases">
        <title>Genomic insights into the carbon and energy metabolism of the first obligate autotrophic acetogenic bacterium Aceticella autotrophica gen. nov., sp. nov.</title>
        <authorList>
            <person name="Toshchakov S.V."/>
            <person name="Elcheninov A.G."/>
            <person name="Kublanov I.V."/>
            <person name="Frolov E.N."/>
            <person name="Lebedinsky A.V."/>
        </authorList>
    </citation>
    <scope>NUCLEOTIDE SEQUENCE</scope>
    <source>
        <strain evidence="16">3443-3Ac</strain>
    </source>
</reference>
<comment type="caution">
    <text evidence="15">Lacks conserved residue(s) required for the propagation of feature annotation.</text>
</comment>
<comment type="cofactor">
    <cofactor evidence="2 15">
        <name>Mg(2+)</name>
        <dbReference type="ChEBI" id="CHEBI:18420"/>
    </cofactor>
</comment>
<evidence type="ECO:0000256" key="4">
    <source>
        <dbReference type="ARBA" id="ARBA00010693"/>
    </source>
</evidence>
<comment type="function">
    <text evidence="15">Catalyzes two subsequent steps in gluconeogenesis: the aldol condensation of dihydroxyacetone phosphate (DHAP) and glyceraldehyde-3-phosphate (GA3P) to fructose-1,6-bisphosphate (FBP), and the dephosphorylation of FBP to fructose-6-phosphate (F6P).</text>
</comment>
<dbReference type="InterPro" id="IPR002803">
    <property type="entry name" value="FBPase_V"/>
</dbReference>
<feature type="binding site" evidence="15">
    <location>
        <position position="284"/>
    </location>
    <ligand>
        <name>dihydroxyacetone phosphate</name>
        <dbReference type="ChEBI" id="CHEBI:57642"/>
    </ligand>
</feature>
<protein>
    <recommendedName>
        <fullName evidence="7 15">Fructose-1,6-bisphosphate aldolase/phosphatase</fullName>
        <shortName evidence="15">FBP A/P</shortName>
        <shortName evidence="15">FBP aldolase/phosphatase</shortName>
        <ecNumber evidence="6 15">3.1.3.11</ecNumber>
        <ecNumber evidence="15">4.1.2.13</ecNumber>
    </recommendedName>
</protein>
<dbReference type="RefSeq" id="WP_284680447.1">
    <property type="nucleotide sequence ID" value="NZ_CP060096.1"/>
</dbReference>
<evidence type="ECO:0000256" key="10">
    <source>
        <dbReference type="ARBA" id="ARBA00022801"/>
    </source>
</evidence>
<feature type="binding site" evidence="15">
    <location>
        <position position="130"/>
    </location>
    <ligand>
        <name>Mg(2+)</name>
        <dbReference type="ChEBI" id="CHEBI:18420"/>
        <label>2</label>
    </ligand>
</feature>
<feature type="binding site" description="in other chain" evidence="15">
    <location>
        <position position="131"/>
    </location>
    <ligand>
        <name>beta-D-fructose 1,6-bisphosphate</name>
        <dbReference type="ChEBI" id="CHEBI:32966"/>
        <note>ligand shared between dimeric partners</note>
    </ligand>
</feature>
<keyword evidence="12 15" id="KW-0456">Lyase</keyword>
<dbReference type="HAMAP" id="MF_02067">
    <property type="entry name" value="FBP_aldolase_phosphatase"/>
    <property type="match status" value="1"/>
</dbReference>
<evidence type="ECO:0000256" key="2">
    <source>
        <dbReference type="ARBA" id="ARBA00001946"/>
    </source>
</evidence>
<dbReference type="SUPFAM" id="SSF111249">
    <property type="entry name" value="Sulfolobus fructose-1,6-bisphosphatase-like"/>
    <property type="match status" value="1"/>
</dbReference>
<evidence type="ECO:0000256" key="13">
    <source>
        <dbReference type="ARBA" id="ARBA00023270"/>
    </source>
</evidence>
<feature type="binding site" evidence="15">
    <location>
        <position position="131"/>
    </location>
    <ligand>
        <name>dihydroxyacetone phosphate</name>
        <dbReference type="ChEBI" id="CHEBI:57642"/>
    </ligand>
</feature>
<keyword evidence="8 15" id="KW-0312">Gluconeogenesis</keyword>
<feature type="active site" description="Schiff-base intermediate with DHAP; for FBP aldolase activity" evidence="15">
    <location>
        <position position="229"/>
    </location>
</feature>
<feature type="binding site" description="in other chain" evidence="15">
    <location>
        <position position="19"/>
    </location>
    <ligand>
        <name>beta-D-fructose 1,6-bisphosphate</name>
        <dbReference type="ChEBI" id="CHEBI:32966"/>
        <note>ligand shared between dimeric partners</note>
    </ligand>
</feature>
<gene>
    <name evidence="15" type="primary">fbp</name>
    <name evidence="16" type="ORF">ACETAC_02220</name>
</gene>
<keyword evidence="11 15" id="KW-0460">Magnesium</keyword>
<dbReference type="EC" id="4.1.2.13" evidence="15"/>
<dbReference type="PANTHER" id="PTHR38341">
    <property type="entry name" value="FRUCTOSE-1,6-BISPHOSPHATE ALDOLASE/PHOSPHATASE"/>
    <property type="match status" value="1"/>
</dbReference>
<evidence type="ECO:0000313" key="17">
    <source>
        <dbReference type="Proteomes" id="UP000671913"/>
    </source>
</evidence>
<dbReference type="AlphaFoldDB" id="A0A975AWK3"/>
<feature type="active site" description="Proton acceptor; for FBP phosphatase activity" evidence="15">
    <location>
        <position position="12"/>
    </location>
</feature>
<feature type="active site" description="Proton donor/acceptor; for FBP aldolase activity" evidence="15">
    <location>
        <position position="226"/>
    </location>
</feature>
<dbReference type="InterPro" id="IPR036076">
    <property type="entry name" value="FBPase_V_sf"/>
</dbReference>
<dbReference type="Pfam" id="PF01950">
    <property type="entry name" value="FBPase_3"/>
    <property type="match status" value="1"/>
</dbReference>
<keyword evidence="17" id="KW-1185">Reference proteome</keyword>
<evidence type="ECO:0000256" key="5">
    <source>
        <dbReference type="ARBA" id="ARBA00011820"/>
    </source>
</evidence>
<feature type="binding site" description="in other chain" evidence="15">
    <location>
        <position position="345"/>
    </location>
    <ligand>
        <name>beta-D-fructose 1,6-bisphosphate</name>
        <dbReference type="ChEBI" id="CHEBI:32966"/>
        <note>ligand shared between dimeric partners</note>
    </ligand>
</feature>
<comment type="similarity">
    <text evidence="4 15">Belongs to the FBP aldolase/phosphatase family.</text>
</comment>
<feature type="binding site" description="in other chain" evidence="15">
    <location>
        <position position="284"/>
    </location>
    <ligand>
        <name>beta-D-fructose 1,6-bisphosphate</name>
        <dbReference type="ChEBI" id="CHEBI:32966"/>
        <note>ligand shared between dimeric partners</note>
    </ligand>
</feature>
<feature type="binding site" description="in other chain" evidence="15">
    <location>
        <position position="263"/>
    </location>
    <ligand>
        <name>beta-D-fructose 1,6-bisphosphate</name>
        <dbReference type="ChEBI" id="CHEBI:32966"/>
        <note>ligand shared between dimeric partners</note>
    </ligand>
</feature>
<dbReference type="Proteomes" id="UP000671913">
    <property type="component" value="Chromosome"/>
</dbReference>
<dbReference type="GO" id="GO:0042132">
    <property type="term" value="F:fructose 1,6-bisphosphate 1-phosphatase activity"/>
    <property type="evidence" value="ECO:0007669"/>
    <property type="project" value="UniProtKB-UniRule"/>
</dbReference>
<evidence type="ECO:0000313" key="16">
    <source>
        <dbReference type="EMBL" id="QSZ27738.1"/>
    </source>
</evidence>
<dbReference type="PANTHER" id="PTHR38341:SF1">
    <property type="entry name" value="FRUCTOSE-1,6-BISPHOSPHATE ALDOLASE_PHOSPHATASE"/>
    <property type="match status" value="1"/>
</dbReference>
<feature type="binding site" description="in other chain" evidence="15">
    <location>
        <begin position="102"/>
        <end position="103"/>
    </location>
    <ligand>
        <name>beta-D-fructose 1,6-bisphosphate</name>
        <dbReference type="ChEBI" id="CHEBI:32966"/>
        <note>ligand shared between dimeric partners</note>
    </ligand>
</feature>
<feature type="binding site" evidence="15">
    <location>
        <position position="19"/>
    </location>
    <ligand>
        <name>Mg(2+)</name>
        <dbReference type="ChEBI" id="CHEBI:18420"/>
        <label>1</label>
    </ligand>
</feature>
<dbReference type="EC" id="3.1.3.11" evidence="6 15"/>
<comment type="domain">
    <text evidence="15">Consists of a single catalytic domain, but remodels its active-site architecture via a large structural change to exhibit dual activities.</text>
</comment>
<evidence type="ECO:0000256" key="3">
    <source>
        <dbReference type="ARBA" id="ARBA00004742"/>
    </source>
</evidence>
<feature type="binding site" evidence="15">
    <location>
        <position position="231"/>
    </location>
    <ligand>
        <name>Mg(2+)</name>
        <dbReference type="ChEBI" id="CHEBI:18420"/>
        <label>3</label>
    </ligand>
</feature>
<dbReference type="GO" id="GO:0004332">
    <property type="term" value="F:fructose-bisphosphate aldolase activity"/>
    <property type="evidence" value="ECO:0007669"/>
    <property type="project" value="UniProtKB-UniRule"/>
</dbReference>
<name>A0A975AWK3_9THEO</name>
<comment type="pathway">
    <text evidence="3 15">Carbohydrate biosynthesis; gluconeogenesis.</text>
</comment>
<proteinExistence type="inferred from homology"/>
<keyword evidence="10 15" id="KW-0378">Hydrolase</keyword>
<evidence type="ECO:0000256" key="6">
    <source>
        <dbReference type="ARBA" id="ARBA00013093"/>
    </source>
</evidence>
<evidence type="ECO:0000256" key="14">
    <source>
        <dbReference type="ARBA" id="ARBA00023277"/>
    </source>
</evidence>
<sequence>MSKLTLSVIKADIGGCVGHTNVHPELSRIAREHIEKNKEMLIDYYITHVGDDIQLIVTHRGGIDNEEIHKLAWDMFYACADKAKEMKLYGAGQDLLEDAFSGNIKGMGPGIAEMEFEERRSEPVIIFMADKTEPGAWNLPLYKMFADPFNTIGLVIDPSMHKGFKFEVYDMIDHKYVIFETPEEMYDLLVFIGATGRYCIRKVYTKDNEIAAVSSTQRMNLMAGKYIGKDDPVMIVRCQNGLPAVGEVLEPFAKPHLVAGWMRGSHFGPMIPVSLKEAVPTRFDGPPRVSALAFQLAEGKLIGAQDLFADVAFNNARQKALDIADYMREMGPFEPHRLPLNELEYTTMPGVMEKLQDKWIVED</sequence>
<keyword evidence="14 15" id="KW-0119">Carbohydrate metabolism</keyword>
<evidence type="ECO:0000256" key="8">
    <source>
        <dbReference type="ARBA" id="ARBA00022432"/>
    </source>
</evidence>
<feature type="binding site" evidence="15">
    <location>
        <position position="231"/>
    </location>
    <ligand>
        <name>Mg(2+)</name>
        <dbReference type="ChEBI" id="CHEBI:18420"/>
        <label>2</label>
    </ligand>
</feature>
<feature type="binding site" evidence="15">
    <location>
        <position position="229"/>
    </location>
    <ligand>
        <name>Mg(2+)</name>
        <dbReference type="ChEBI" id="CHEBI:18420"/>
        <label>3</label>
    </ligand>
</feature>
<feature type="binding site" description="in other chain" evidence="15">
    <location>
        <position position="89"/>
    </location>
    <ligand>
        <name>beta-D-fructose 1,6-bisphosphate</name>
        <dbReference type="ChEBI" id="CHEBI:32966"/>
        <note>ligand shared between dimeric partners</note>
    </ligand>
</feature>
<dbReference type="GO" id="GO:0006094">
    <property type="term" value="P:gluconeogenesis"/>
    <property type="evidence" value="ECO:0007669"/>
    <property type="project" value="UniProtKB-UniRule"/>
</dbReference>
<keyword evidence="9 15" id="KW-0479">Metal-binding</keyword>
<feature type="binding site" evidence="15">
    <location>
        <position position="230"/>
    </location>
    <ligand>
        <name>Mg(2+)</name>
        <dbReference type="ChEBI" id="CHEBI:18420"/>
        <label>3</label>
    </ligand>
</feature>
<evidence type="ECO:0000256" key="1">
    <source>
        <dbReference type="ARBA" id="ARBA00001273"/>
    </source>
</evidence>
<comment type="subunit">
    <text evidence="5 15">Homooctamer; dimer of tetramers.</text>
</comment>
<organism evidence="16 17">
    <name type="scientific">Aceticella autotrophica</name>
    <dbReference type="NCBI Taxonomy" id="2755338"/>
    <lineage>
        <taxon>Bacteria</taxon>
        <taxon>Bacillati</taxon>
        <taxon>Bacillota</taxon>
        <taxon>Clostridia</taxon>
        <taxon>Thermoanaerobacterales</taxon>
        <taxon>Thermoanaerobacteraceae</taxon>
        <taxon>Aceticella</taxon>
    </lineage>
</organism>
<feature type="binding site" evidence="15">
    <location>
        <position position="230"/>
    </location>
    <ligand>
        <name>Mg(2+)</name>
        <dbReference type="ChEBI" id="CHEBI:18420"/>
        <label>4</label>
    </ligand>
</feature>
<feature type="binding site" evidence="15">
    <location>
        <position position="263"/>
    </location>
    <ligand>
        <name>dihydroxyacetone phosphate</name>
        <dbReference type="ChEBI" id="CHEBI:57642"/>
    </ligand>
</feature>
<feature type="binding site" evidence="15">
    <location>
        <position position="19"/>
    </location>
    <ligand>
        <name>dihydroxyacetone phosphate</name>
        <dbReference type="ChEBI" id="CHEBI:57642"/>
    </ligand>
</feature>
<feature type="binding site" evidence="15">
    <location>
        <position position="52"/>
    </location>
    <ligand>
        <name>Mg(2+)</name>
        <dbReference type="ChEBI" id="CHEBI:18420"/>
        <label>2</label>
    </ligand>
</feature>
<feature type="binding site" evidence="15">
    <location>
        <position position="51"/>
    </location>
    <ligand>
        <name>Mg(2+)</name>
        <dbReference type="ChEBI" id="CHEBI:18420"/>
        <label>1</label>
    </ligand>
</feature>
<dbReference type="GO" id="GO:0000287">
    <property type="term" value="F:magnesium ion binding"/>
    <property type="evidence" value="ECO:0007669"/>
    <property type="project" value="UniProtKB-UniRule"/>
</dbReference>
<comment type="catalytic activity">
    <reaction evidence="15">
        <text>beta-D-fructose 1,6-bisphosphate = D-glyceraldehyde 3-phosphate + dihydroxyacetone phosphate</text>
        <dbReference type="Rhea" id="RHEA:14729"/>
        <dbReference type="ChEBI" id="CHEBI:32966"/>
        <dbReference type="ChEBI" id="CHEBI:57642"/>
        <dbReference type="ChEBI" id="CHEBI:59776"/>
        <dbReference type="EC" id="4.1.2.13"/>
    </reaction>
</comment>
<dbReference type="PIRSF" id="PIRSF015647">
    <property type="entry name" value="FBPtase_archl"/>
    <property type="match status" value="1"/>
</dbReference>
<feature type="binding site" evidence="15">
    <location>
        <position position="12"/>
    </location>
    <ligand>
        <name>Mg(2+)</name>
        <dbReference type="ChEBI" id="CHEBI:18420"/>
        <label>1</label>
    </ligand>
</feature>
<feature type="binding site" evidence="15">
    <location>
        <position position="51"/>
    </location>
    <ligand>
        <name>Mg(2+)</name>
        <dbReference type="ChEBI" id="CHEBI:18420"/>
        <label>2</label>
    </ligand>
</feature>
<feature type="binding site" evidence="15">
    <location>
        <position position="93"/>
    </location>
    <ligand>
        <name>Mg(2+)</name>
        <dbReference type="ChEBI" id="CHEBI:18420"/>
        <label>1</label>
    </ligand>
</feature>
<dbReference type="EMBL" id="CP060096">
    <property type="protein sequence ID" value="QSZ27738.1"/>
    <property type="molecule type" value="Genomic_DNA"/>
</dbReference>
<keyword evidence="13 15" id="KW-0704">Schiff base</keyword>
<evidence type="ECO:0000256" key="11">
    <source>
        <dbReference type="ARBA" id="ARBA00022842"/>
    </source>
</evidence>
<dbReference type="NCBIfam" id="NF041126">
    <property type="entry name" value="FBP_aldo_phos"/>
    <property type="match status" value="1"/>
</dbReference>
<evidence type="ECO:0000256" key="12">
    <source>
        <dbReference type="ARBA" id="ARBA00023239"/>
    </source>
</evidence>
<comment type="catalytic activity">
    <reaction evidence="1 15">
        <text>beta-D-fructose 1,6-bisphosphate + H2O = beta-D-fructose 6-phosphate + phosphate</text>
        <dbReference type="Rhea" id="RHEA:11064"/>
        <dbReference type="ChEBI" id="CHEBI:15377"/>
        <dbReference type="ChEBI" id="CHEBI:32966"/>
        <dbReference type="ChEBI" id="CHEBI:43474"/>
        <dbReference type="ChEBI" id="CHEBI:57634"/>
        <dbReference type="EC" id="3.1.3.11"/>
    </reaction>
</comment>
<evidence type="ECO:0000256" key="15">
    <source>
        <dbReference type="HAMAP-Rule" id="MF_02067"/>
    </source>
</evidence>
<accession>A0A975AWK3</accession>